<reference evidence="1 2" key="1">
    <citation type="submission" date="2019-02" db="EMBL/GenBank/DDBJ databases">
        <title>Genomic Encyclopedia of Type Strains, Phase IV (KMG-IV): sequencing the most valuable type-strain genomes for metagenomic binning, comparative biology and taxonomic classification.</title>
        <authorList>
            <person name="Goeker M."/>
        </authorList>
    </citation>
    <scope>NUCLEOTIDE SEQUENCE [LARGE SCALE GENOMIC DNA]</scope>
    <source>
        <strain evidence="1 2">DSM 18116</strain>
    </source>
</reference>
<name>A0A4Q7MZS9_9BACT</name>
<organism evidence="1 2">
    <name type="scientific">Pseudobacter ginsenosidimutans</name>
    <dbReference type="NCBI Taxonomy" id="661488"/>
    <lineage>
        <taxon>Bacteria</taxon>
        <taxon>Pseudomonadati</taxon>
        <taxon>Bacteroidota</taxon>
        <taxon>Chitinophagia</taxon>
        <taxon>Chitinophagales</taxon>
        <taxon>Chitinophagaceae</taxon>
        <taxon>Pseudobacter</taxon>
    </lineage>
</organism>
<accession>A0A4Q7MZS9</accession>
<evidence type="ECO:0000313" key="1">
    <source>
        <dbReference type="EMBL" id="RZS74473.1"/>
    </source>
</evidence>
<dbReference type="EMBL" id="SGXA01000001">
    <property type="protein sequence ID" value="RZS74473.1"/>
    <property type="molecule type" value="Genomic_DNA"/>
</dbReference>
<dbReference type="Proteomes" id="UP000293874">
    <property type="component" value="Unassembled WGS sequence"/>
</dbReference>
<keyword evidence="2" id="KW-1185">Reference proteome</keyword>
<protein>
    <submittedName>
        <fullName evidence="1">Uncharacterized protein</fullName>
    </submittedName>
</protein>
<gene>
    <name evidence="1" type="ORF">EV199_0321</name>
</gene>
<dbReference type="AlphaFoldDB" id="A0A4Q7MZS9"/>
<proteinExistence type="predicted"/>
<evidence type="ECO:0000313" key="2">
    <source>
        <dbReference type="Proteomes" id="UP000293874"/>
    </source>
</evidence>
<comment type="caution">
    <text evidence="1">The sequence shown here is derived from an EMBL/GenBank/DDBJ whole genome shotgun (WGS) entry which is preliminary data.</text>
</comment>
<sequence length="36" mass="4089">MPGIIILLSVPDKNYTFRLLNPISSIDCIVSKYLHN</sequence>